<dbReference type="PROSITE" id="PS00606">
    <property type="entry name" value="KS3_1"/>
    <property type="match status" value="1"/>
</dbReference>
<dbReference type="PROSITE" id="PS50075">
    <property type="entry name" value="CARRIER"/>
    <property type="match status" value="1"/>
</dbReference>
<accession>A0ABX1H7B1</accession>
<reference evidence="10 11" key="1">
    <citation type="submission" date="2020-04" db="EMBL/GenBank/DDBJ databases">
        <title>Phylogenetic Diversity and Antibacterial Activity against Ralstonia solanacearum of Endophytic Actinomycete Isolated from Moss.</title>
        <authorList>
            <person name="Zhuang X."/>
        </authorList>
    </citation>
    <scope>NUCLEOTIDE SEQUENCE [LARGE SCALE GENOMIC DNA]</scope>
    <source>
        <strain evidence="10 11">LD120</strain>
    </source>
</reference>
<evidence type="ECO:0000256" key="4">
    <source>
        <dbReference type="ARBA" id="ARBA00022679"/>
    </source>
</evidence>
<dbReference type="InterPro" id="IPR009081">
    <property type="entry name" value="PP-bd_ACP"/>
</dbReference>
<dbReference type="CDD" id="cd08952">
    <property type="entry name" value="KR_1_SDR_x"/>
    <property type="match status" value="1"/>
</dbReference>
<dbReference type="PROSITE" id="PS00012">
    <property type="entry name" value="PHOSPHOPANTETHEINE"/>
    <property type="match status" value="1"/>
</dbReference>
<dbReference type="Gene3D" id="3.30.70.3290">
    <property type="match status" value="1"/>
</dbReference>
<dbReference type="Gene3D" id="3.40.47.10">
    <property type="match status" value="1"/>
</dbReference>
<dbReference type="SMART" id="SM00827">
    <property type="entry name" value="PKS_AT"/>
    <property type="match status" value="1"/>
</dbReference>
<evidence type="ECO:0000256" key="2">
    <source>
        <dbReference type="ARBA" id="ARBA00022450"/>
    </source>
</evidence>
<dbReference type="SMART" id="SM00823">
    <property type="entry name" value="PKS_PP"/>
    <property type="match status" value="1"/>
</dbReference>
<keyword evidence="6" id="KW-0511">Multifunctional enzyme</keyword>
<keyword evidence="2" id="KW-0596">Phosphopantetheine</keyword>
<dbReference type="Pfam" id="PF08659">
    <property type="entry name" value="KR"/>
    <property type="match status" value="1"/>
</dbReference>
<keyword evidence="5" id="KW-0045">Antibiotic biosynthesis</keyword>
<dbReference type="Pfam" id="PF00109">
    <property type="entry name" value="ketoacyl-synt"/>
    <property type="match status" value="1"/>
</dbReference>
<evidence type="ECO:0000259" key="9">
    <source>
        <dbReference type="PROSITE" id="PS52004"/>
    </source>
</evidence>
<dbReference type="InterPro" id="IPR018201">
    <property type="entry name" value="Ketoacyl_synth_AS"/>
</dbReference>
<dbReference type="Gene3D" id="1.10.1200.10">
    <property type="entry name" value="ACP-like"/>
    <property type="match status" value="1"/>
</dbReference>
<comment type="cofactor">
    <cofactor evidence="1">
        <name>pantetheine 4'-phosphate</name>
        <dbReference type="ChEBI" id="CHEBI:47942"/>
    </cofactor>
</comment>
<dbReference type="InterPro" id="IPR001227">
    <property type="entry name" value="Ac_transferase_dom_sf"/>
</dbReference>
<feature type="domain" description="Carrier" evidence="8">
    <location>
        <begin position="1432"/>
        <end position="1507"/>
    </location>
</feature>
<evidence type="ECO:0000313" key="11">
    <source>
        <dbReference type="Proteomes" id="UP000772196"/>
    </source>
</evidence>
<evidence type="ECO:0000259" key="8">
    <source>
        <dbReference type="PROSITE" id="PS50075"/>
    </source>
</evidence>
<dbReference type="Proteomes" id="UP000772196">
    <property type="component" value="Unassembled WGS sequence"/>
</dbReference>
<evidence type="ECO:0000256" key="7">
    <source>
        <dbReference type="ARBA" id="ARBA00023315"/>
    </source>
</evidence>
<dbReference type="InterPro" id="IPR032821">
    <property type="entry name" value="PKS_assoc"/>
</dbReference>
<name>A0ABX1H7B1_9ACTN</name>
<proteinExistence type="predicted"/>
<dbReference type="InterPro" id="IPR014031">
    <property type="entry name" value="Ketoacyl_synth_C"/>
</dbReference>
<dbReference type="Pfam" id="PF16197">
    <property type="entry name" value="KAsynt_C_assoc"/>
    <property type="match status" value="1"/>
</dbReference>
<dbReference type="PROSITE" id="PS52004">
    <property type="entry name" value="KS3_2"/>
    <property type="match status" value="1"/>
</dbReference>
<dbReference type="InterPro" id="IPR014043">
    <property type="entry name" value="Acyl_transferase_dom"/>
</dbReference>
<dbReference type="SMART" id="SM00825">
    <property type="entry name" value="PKS_KS"/>
    <property type="match status" value="1"/>
</dbReference>
<evidence type="ECO:0000256" key="3">
    <source>
        <dbReference type="ARBA" id="ARBA00022553"/>
    </source>
</evidence>
<dbReference type="SMART" id="SM00822">
    <property type="entry name" value="PKS_KR"/>
    <property type="match status" value="1"/>
</dbReference>
<dbReference type="SUPFAM" id="SSF47336">
    <property type="entry name" value="ACP-like"/>
    <property type="match status" value="1"/>
</dbReference>
<protein>
    <submittedName>
        <fullName evidence="10">SDR family NAD(P)-dependent oxidoreductase</fullName>
    </submittedName>
</protein>
<dbReference type="InterPro" id="IPR036299">
    <property type="entry name" value="Polyketide_synth_docking_sf"/>
</dbReference>
<dbReference type="SMART" id="SM01294">
    <property type="entry name" value="PKS_PP_betabranch"/>
    <property type="match status" value="1"/>
</dbReference>
<dbReference type="PANTHER" id="PTHR43775:SF51">
    <property type="entry name" value="INACTIVE PHENOLPHTHIOCEROL SYNTHESIS POLYKETIDE SYNTHASE TYPE I PKS1-RELATED"/>
    <property type="match status" value="1"/>
</dbReference>
<dbReference type="InterPro" id="IPR014030">
    <property type="entry name" value="Ketoacyl_synth_N"/>
</dbReference>
<dbReference type="Pfam" id="PF00550">
    <property type="entry name" value="PP-binding"/>
    <property type="match status" value="1"/>
</dbReference>
<dbReference type="InterPro" id="IPR015083">
    <property type="entry name" value="NorB/c/GfsB-D-like_docking"/>
</dbReference>
<gene>
    <name evidence="10" type="ORF">HFV08_23970</name>
</gene>
<comment type="caution">
    <text evidence="10">The sequence shown here is derived from an EMBL/GenBank/DDBJ whole genome shotgun (WGS) entry which is preliminary data.</text>
</comment>
<dbReference type="InterPro" id="IPR006162">
    <property type="entry name" value="Ppantetheine_attach_site"/>
</dbReference>
<dbReference type="InterPro" id="IPR050091">
    <property type="entry name" value="PKS_NRPS_Biosynth_Enz"/>
</dbReference>
<keyword evidence="11" id="KW-1185">Reference proteome</keyword>
<dbReference type="Gene3D" id="3.40.50.720">
    <property type="entry name" value="NAD(P)-binding Rossmann-like Domain"/>
    <property type="match status" value="1"/>
</dbReference>
<dbReference type="Gene3D" id="3.40.366.10">
    <property type="entry name" value="Malonyl-Coenzyme A Acyl Carrier Protein, domain 2"/>
    <property type="match status" value="1"/>
</dbReference>
<organism evidence="10 11">
    <name type="scientific">Streptomyces physcomitrii</name>
    <dbReference type="NCBI Taxonomy" id="2724184"/>
    <lineage>
        <taxon>Bacteria</taxon>
        <taxon>Bacillati</taxon>
        <taxon>Actinomycetota</taxon>
        <taxon>Actinomycetes</taxon>
        <taxon>Kitasatosporales</taxon>
        <taxon>Streptomycetaceae</taxon>
        <taxon>Streptomyces</taxon>
    </lineage>
</organism>
<dbReference type="InterPro" id="IPR013968">
    <property type="entry name" value="PKS_KR"/>
</dbReference>
<evidence type="ECO:0000256" key="6">
    <source>
        <dbReference type="ARBA" id="ARBA00023268"/>
    </source>
</evidence>
<dbReference type="Pfam" id="PF00698">
    <property type="entry name" value="Acyl_transf_1"/>
    <property type="match status" value="1"/>
</dbReference>
<dbReference type="Pfam" id="PF08990">
    <property type="entry name" value="Docking"/>
    <property type="match status" value="1"/>
</dbReference>
<keyword evidence="7" id="KW-0012">Acyltransferase</keyword>
<dbReference type="InterPro" id="IPR057326">
    <property type="entry name" value="KR_dom"/>
</dbReference>
<dbReference type="SUPFAM" id="SSF101173">
    <property type="entry name" value="Docking domain B of the erythromycin polyketide synthase (DEBS)"/>
    <property type="match status" value="1"/>
</dbReference>
<evidence type="ECO:0000256" key="1">
    <source>
        <dbReference type="ARBA" id="ARBA00001957"/>
    </source>
</evidence>
<dbReference type="InterPro" id="IPR016035">
    <property type="entry name" value="Acyl_Trfase/lysoPLipase"/>
</dbReference>
<evidence type="ECO:0000313" key="10">
    <source>
        <dbReference type="EMBL" id="NKI44247.1"/>
    </source>
</evidence>
<dbReference type="InterPro" id="IPR016039">
    <property type="entry name" value="Thiolase-like"/>
</dbReference>
<dbReference type="InterPro" id="IPR020841">
    <property type="entry name" value="PKS_Beta-ketoAc_synthase_dom"/>
</dbReference>
<dbReference type="SUPFAM" id="SSF53901">
    <property type="entry name" value="Thiolase-like"/>
    <property type="match status" value="1"/>
</dbReference>
<keyword evidence="4" id="KW-0808">Transferase</keyword>
<dbReference type="SUPFAM" id="SSF55048">
    <property type="entry name" value="Probable ACP-binding domain of malonyl-CoA ACP transacylase"/>
    <property type="match status" value="1"/>
</dbReference>
<dbReference type="EMBL" id="JAAWWP010000017">
    <property type="protein sequence ID" value="NKI44247.1"/>
    <property type="molecule type" value="Genomic_DNA"/>
</dbReference>
<dbReference type="InterPro" id="IPR036291">
    <property type="entry name" value="NAD(P)-bd_dom_sf"/>
</dbReference>
<feature type="domain" description="Ketosynthase family 3 (KS3)" evidence="9">
    <location>
        <begin position="33"/>
        <end position="455"/>
    </location>
</feature>
<dbReference type="CDD" id="cd00833">
    <property type="entry name" value="PKS"/>
    <property type="match status" value="1"/>
</dbReference>
<keyword evidence="3" id="KW-0597">Phosphoprotein</keyword>
<evidence type="ECO:0000256" key="5">
    <source>
        <dbReference type="ARBA" id="ARBA00023194"/>
    </source>
</evidence>
<dbReference type="PANTHER" id="PTHR43775">
    <property type="entry name" value="FATTY ACID SYNTHASE"/>
    <property type="match status" value="1"/>
</dbReference>
<dbReference type="InterPro" id="IPR016036">
    <property type="entry name" value="Malonyl_transacylase_ACP-bd"/>
</dbReference>
<dbReference type="Pfam" id="PF02801">
    <property type="entry name" value="Ketoacyl-synt_C"/>
    <property type="match status" value="1"/>
</dbReference>
<sequence>MSNEDKLRHFLKRVSAELEQTQERLRESESRDSEPLAVVAMSCRFPGGADTPEALWDLLAAGTDAMTGFPTDRGWDLDALLDPDAPHGSHAREAGFLPGAAHFDAGFFGISPREALALDPQQRLLLETSWEAFERAGIDPDSLRGSRTGVFIGTNGQDYAPVAVNSAQDLGGHIMTGNAASVLSGRLSYVYGLEGPAVTVDTACSASLVALHLAAQALRRRECALALAGGATVMAMPTLFSEFSRQGGLARDGRCKAFAAGADGTGWGEGAGLLLLERLSDARRNGHEVLAVLRGSAVNQDGASNGLTAPNGPAQQRVIEEALGNARLTADQVDAVEAHGTGTELGDPIEAQALLATYGRARQLPLLLGSVKSNLGHTQAAAGVAGVIKMILALRHGRLPRTLHIDEPTPRVDWSAGTVRLLTEHTDWPETGRPRRAGVSSFGISGTNAHVILEQAPERAPAQVAGGTPAQVADQALGQVVGQRSAEQPGGGVVPPEPVRRGPLPFVLSARDTAGLRAQAASLHAHFSALPELPLTDASFALATTRAALDHRASLTAETPTELLTSLHALATGDPTPGTVQGTPPDGRTAFLFTGQGAQRAGMGRELYEAFPVFAEVFDGVCAELDRHVGRSLKVVVFGGDAELLERTGWAQPALFAVEVALFRLVESWGVRPDFLLGHSIGEIAAAHVAGVFSLADAAQLVAARGRLMQALPSGGAMLAVSVAAEEAARLCAGYVGRVEVAAVNGPLACVLSGDADAVAEIEEAAREAGHRVKRLAVSHAFHSPRMDPMLAQFATVVGGVTLSEPRIPLVSNVTGRLAQPAELTSPDYWVRHVRQSVLFHDGVRTLADAGVTRFLELGPEAVLTALVREALPTTGEEADPVAVPVLRSDAGEERSAAAALGALFCAGVVPDWRAVYGSSPTTRVPLPTYPFQRERYWAAARSGGAVAGREAAAGLQYRVVWERLAEPSAAGPAGTWLLVGDRGGTVRQALLERGAEVLSLAAAESREGMAERIRAALAGRQAPAGVLSLPAAPGKSGLDEVLLLHQALGDAAVAAPLWCATRGAVSTGEGDRLAEPAQAQVWGLGRAAALESPERWGGLLDLPVAEGTQTLDLLCRVLADPAGEDQLAVREGGLYARRLVRAERPTAAAGEWRPSGTVLITGGTGALGAHLARRLADRGAEHLLLTGRRGPEAPGARELAAELGERGVRVTLAACDVADRTALAALLDEVPAEFPLTAVVHTAGVLDDGVLDALTPERLATVLRPKAEAVRHLHELTADRDLDAFVLYSSFSGAVGGAGQANYAAANAFLDAFAEQRRADGLPATALAWGAWGGGGMAAAADGVSARLDRHGVRAMAPARALDALQQALDHGDACLAVADIDWERFAAGLTAVRPSPLLARIPEAARQRAQAPEGGLRERLGTQSEEEQLGTLRELVRGQAARVLGHGGADRVETRKPFRDLGFDSLMAVDLRNALGAATGLSLPAGVVFDHPNPEALAAHLVSALGGTAAGRALDGLARLEGSLPGLDDAATRAEVADRLETLLAALRDTPAEDLAAEEDAGSAGLDTADDLFAYIDEKYGTR</sequence>
<dbReference type="InterPro" id="IPR036736">
    <property type="entry name" value="ACP-like_sf"/>
</dbReference>
<dbReference type="SUPFAM" id="SSF52151">
    <property type="entry name" value="FabD/lysophospholipase-like"/>
    <property type="match status" value="1"/>
</dbReference>
<dbReference type="InterPro" id="IPR020806">
    <property type="entry name" value="PKS_PP-bd"/>
</dbReference>
<dbReference type="SUPFAM" id="SSF51735">
    <property type="entry name" value="NAD(P)-binding Rossmann-fold domains"/>
    <property type="match status" value="2"/>
</dbReference>